<sequence>MTSTWPIIDRAHASLAAATAGLTEEQKALPTPCAAWSVQHVIEHAAGDQIGLAGAAGSGEKPAYDPFNPPGDQTDLENLVADGNATAAAAYATVAHDAEEVGIPMPPFKAPARLAAALTALDAAIHAWDIQVATGRPVTLTEEDAAELLDQVKDVVDGVRPWGAYAQAGDPVEGDSAVTALLRFLGRDPEWKP</sequence>
<dbReference type="InterPro" id="IPR024344">
    <property type="entry name" value="MDMPI_metal-binding"/>
</dbReference>
<dbReference type="RefSeq" id="WP_285662221.1">
    <property type="nucleotide sequence ID" value="NZ_BSTX01000001.1"/>
</dbReference>
<dbReference type="NCBIfam" id="TIGR03083">
    <property type="entry name" value="maleylpyruvate isomerase family mycothiol-dependent enzyme"/>
    <property type="match status" value="1"/>
</dbReference>
<evidence type="ECO:0000313" key="3">
    <source>
        <dbReference type="Proteomes" id="UP001165079"/>
    </source>
</evidence>
<dbReference type="InterPro" id="IPR017520">
    <property type="entry name" value="CHP03086"/>
</dbReference>
<organism evidence="2 3">
    <name type="scientific">Actinorhabdospora filicis</name>
    <dbReference type="NCBI Taxonomy" id="1785913"/>
    <lineage>
        <taxon>Bacteria</taxon>
        <taxon>Bacillati</taxon>
        <taxon>Actinomycetota</taxon>
        <taxon>Actinomycetes</taxon>
        <taxon>Micromonosporales</taxon>
        <taxon>Micromonosporaceae</taxon>
        <taxon>Actinorhabdospora</taxon>
    </lineage>
</organism>
<proteinExistence type="predicted"/>
<name>A0A9W6SIW2_9ACTN</name>
<dbReference type="Proteomes" id="UP001165079">
    <property type="component" value="Unassembled WGS sequence"/>
</dbReference>
<accession>A0A9W6SIW2</accession>
<dbReference type="InterPro" id="IPR017517">
    <property type="entry name" value="Maleyloyr_isom"/>
</dbReference>
<dbReference type="InterPro" id="IPR034660">
    <property type="entry name" value="DinB/YfiT-like"/>
</dbReference>
<dbReference type="SUPFAM" id="SSF109854">
    <property type="entry name" value="DinB/YfiT-like putative metalloenzymes"/>
    <property type="match status" value="1"/>
</dbReference>
<protein>
    <recommendedName>
        <fullName evidence="1">Mycothiol-dependent maleylpyruvate isomerase metal-binding domain-containing protein</fullName>
    </recommendedName>
</protein>
<dbReference type="EMBL" id="BSTX01000001">
    <property type="protein sequence ID" value="GLZ77088.1"/>
    <property type="molecule type" value="Genomic_DNA"/>
</dbReference>
<dbReference type="GO" id="GO:0046872">
    <property type="term" value="F:metal ion binding"/>
    <property type="evidence" value="ECO:0007669"/>
    <property type="project" value="InterPro"/>
</dbReference>
<feature type="domain" description="Mycothiol-dependent maleylpyruvate isomerase metal-binding" evidence="1">
    <location>
        <begin position="9"/>
        <end position="131"/>
    </location>
</feature>
<keyword evidence="3" id="KW-1185">Reference proteome</keyword>
<reference evidence="2" key="1">
    <citation type="submission" date="2023-03" db="EMBL/GenBank/DDBJ databases">
        <title>Actinorhabdospora filicis NBRC 111898.</title>
        <authorList>
            <person name="Ichikawa N."/>
            <person name="Sato H."/>
            <person name="Tonouchi N."/>
        </authorList>
    </citation>
    <scope>NUCLEOTIDE SEQUENCE</scope>
    <source>
        <strain evidence="2">NBRC 111898</strain>
    </source>
</reference>
<dbReference type="Pfam" id="PF11716">
    <property type="entry name" value="MDMPI_N"/>
    <property type="match status" value="1"/>
</dbReference>
<gene>
    <name evidence="2" type="ORF">Afil01_18950</name>
</gene>
<comment type="caution">
    <text evidence="2">The sequence shown here is derived from an EMBL/GenBank/DDBJ whole genome shotgun (WGS) entry which is preliminary data.</text>
</comment>
<dbReference type="NCBIfam" id="TIGR03086">
    <property type="entry name" value="TIGR03086 family metal-binding protein"/>
    <property type="match status" value="1"/>
</dbReference>
<evidence type="ECO:0000313" key="2">
    <source>
        <dbReference type="EMBL" id="GLZ77088.1"/>
    </source>
</evidence>
<dbReference type="AlphaFoldDB" id="A0A9W6SIW2"/>
<evidence type="ECO:0000259" key="1">
    <source>
        <dbReference type="Pfam" id="PF11716"/>
    </source>
</evidence>
<dbReference type="Gene3D" id="1.20.120.450">
    <property type="entry name" value="dinb family like domain"/>
    <property type="match status" value="1"/>
</dbReference>